<dbReference type="Proteomes" id="UP000316095">
    <property type="component" value="Unassembled WGS sequence"/>
</dbReference>
<proteinExistence type="predicted"/>
<protein>
    <submittedName>
        <fullName evidence="2">Uncharacterized protein</fullName>
    </submittedName>
</protein>
<feature type="signal peptide" evidence="1">
    <location>
        <begin position="1"/>
        <end position="31"/>
    </location>
</feature>
<name>A0A5C5XHH1_9PLAN</name>
<dbReference type="Gene3D" id="2.50.20.10">
    <property type="entry name" value="Lipoprotein localisation LolA/LolB/LppX"/>
    <property type="match status" value="1"/>
</dbReference>
<organism evidence="2 3">
    <name type="scientific">Rubinisphaera italica</name>
    <dbReference type="NCBI Taxonomy" id="2527969"/>
    <lineage>
        <taxon>Bacteria</taxon>
        <taxon>Pseudomonadati</taxon>
        <taxon>Planctomycetota</taxon>
        <taxon>Planctomycetia</taxon>
        <taxon>Planctomycetales</taxon>
        <taxon>Planctomycetaceae</taxon>
        <taxon>Rubinisphaera</taxon>
    </lineage>
</organism>
<dbReference type="AlphaFoldDB" id="A0A5C5XHH1"/>
<dbReference type="EMBL" id="SJPG01000001">
    <property type="protein sequence ID" value="TWT62616.1"/>
    <property type="molecule type" value="Genomic_DNA"/>
</dbReference>
<dbReference type="RefSeq" id="WP_146504448.1">
    <property type="nucleotide sequence ID" value="NZ_SJPG01000001.1"/>
</dbReference>
<dbReference type="OrthoDB" id="243478at2"/>
<keyword evidence="3" id="KW-1185">Reference proteome</keyword>
<keyword evidence="1" id="KW-0732">Signal</keyword>
<evidence type="ECO:0000313" key="2">
    <source>
        <dbReference type="EMBL" id="TWT62616.1"/>
    </source>
</evidence>
<gene>
    <name evidence="2" type="ORF">Pan54_33590</name>
</gene>
<sequence length="301" mass="34016" precursor="true">MKFCRFNVTLPSSVALCLFVISSTSPSDVLAQNGQPAANPKPAAPINQALNPELDHILNNWEKAGDFTKKLEGKHKRYIYDHVFLVEKWSEGEFYYEAPDKGRIDLEAPSNFKEGQKRPRNGKQYAIQKDKPERWICDGKQVFAIDEDRKEYQRLPIPVDSQGENIVDGPLPFLFGISKEKVLMRYNITLHTPATGGRHNLEGGIIHLKVKPLWQQDAANWQQAEVMLDARSYLPTAIRLIHPGGNVETGGNNETVYVFEDVVRNADQGIVGVLWKGDPFDPRLRGYKELTQTSMEPTGSR</sequence>
<accession>A0A5C5XHH1</accession>
<evidence type="ECO:0000313" key="3">
    <source>
        <dbReference type="Proteomes" id="UP000316095"/>
    </source>
</evidence>
<evidence type="ECO:0000256" key="1">
    <source>
        <dbReference type="SAM" id="SignalP"/>
    </source>
</evidence>
<reference evidence="2 3" key="1">
    <citation type="submission" date="2019-02" db="EMBL/GenBank/DDBJ databases">
        <title>Deep-cultivation of Planctomycetes and their phenomic and genomic characterization uncovers novel biology.</title>
        <authorList>
            <person name="Wiegand S."/>
            <person name="Jogler M."/>
            <person name="Boedeker C."/>
            <person name="Pinto D."/>
            <person name="Vollmers J."/>
            <person name="Rivas-Marin E."/>
            <person name="Kohn T."/>
            <person name="Peeters S.H."/>
            <person name="Heuer A."/>
            <person name="Rast P."/>
            <person name="Oberbeckmann S."/>
            <person name="Bunk B."/>
            <person name="Jeske O."/>
            <person name="Meyerdierks A."/>
            <person name="Storesund J.E."/>
            <person name="Kallscheuer N."/>
            <person name="Luecker S."/>
            <person name="Lage O.M."/>
            <person name="Pohl T."/>
            <person name="Merkel B.J."/>
            <person name="Hornburger P."/>
            <person name="Mueller R.-W."/>
            <person name="Bruemmer F."/>
            <person name="Labrenz M."/>
            <person name="Spormann A.M."/>
            <person name="Op Den Camp H."/>
            <person name="Overmann J."/>
            <person name="Amann R."/>
            <person name="Jetten M.S.M."/>
            <person name="Mascher T."/>
            <person name="Medema M.H."/>
            <person name="Devos D.P."/>
            <person name="Kaster A.-K."/>
            <person name="Ovreas L."/>
            <person name="Rohde M."/>
            <person name="Galperin M.Y."/>
            <person name="Jogler C."/>
        </authorList>
    </citation>
    <scope>NUCLEOTIDE SEQUENCE [LARGE SCALE GENOMIC DNA]</scope>
    <source>
        <strain evidence="2 3">Pan54</strain>
    </source>
</reference>
<comment type="caution">
    <text evidence="2">The sequence shown here is derived from an EMBL/GenBank/DDBJ whole genome shotgun (WGS) entry which is preliminary data.</text>
</comment>
<feature type="chain" id="PRO_5022772072" evidence="1">
    <location>
        <begin position="32"/>
        <end position="301"/>
    </location>
</feature>